<keyword evidence="3" id="KW-1185">Reference proteome</keyword>
<evidence type="ECO:0000259" key="1">
    <source>
        <dbReference type="Pfam" id="PF18735"/>
    </source>
</evidence>
<name>A0A1T1HAH7_OCELI</name>
<gene>
    <name evidence="2" type="ORF">BTA35_0211070</name>
</gene>
<feature type="domain" description="RiboL-PSP-HEPN" evidence="1">
    <location>
        <begin position="19"/>
        <end position="193"/>
    </location>
</feature>
<organism evidence="2 3">
    <name type="scientific">Oceanospirillum linum</name>
    <dbReference type="NCBI Taxonomy" id="966"/>
    <lineage>
        <taxon>Bacteria</taxon>
        <taxon>Pseudomonadati</taxon>
        <taxon>Pseudomonadota</taxon>
        <taxon>Gammaproteobacteria</taxon>
        <taxon>Oceanospirillales</taxon>
        <taxon>Oceanospirillaceae</taxon>
        <taxon>Oceanospirillum</taxon>
    </lineage>
</organism>
<dbReference type="EMBL" id="MTSD02000004">
    <property type="protein sequence ID" value="OOV86833.1"/>
    <property type="molecule type" value="Genomic_DNA"/>
</dbReference>
<evidence type="ECO:0000313" key="3">
    <source>
        <dbReference type="Proteomes" id="UP000190064"/>
    </source>
</evidence>
<sequence length="198" mass="22419">MAQSTSSCPLTQYTELFESLKNVIDISEQRVLANDPDVLFIENVNFFVKSYLISVCSYLEAFLQDVAFMHSQVISNRIHSARIPHNFLHWRLATGIKDKHLNYNEISLPVTKKDIANEISANPYKTLKLFQLLGVDLSKKESFENNKDLINTIVTKRNNIVHHNDTAADVSFGDLKAYINVIVPYMAAINEAADETIA</sequence>
<dbReference type="Pfam" id="PF18735">
    <property type="entry name" value="HEPN_RiboL-PSP"/>
    <property type="match status" value="1"/>
</dbReference>
<proteinExistence type="predicted"/>
<dbReference type="InterPro" id="IPR041519">
    <property type="entry name" value="HEPN_RiboL-PSP"/>
</dbReference>
<dbReference type="Proteomes" id="UP000190064">
    <property type="component" value="Unassembled WGS sequence"/>
</dbReference>
<protein>
    <recommendedName>
        <fullName evidence="1">RiboL-PSP-HEPN domain-containing protein</fullName>
    </recommendedName>
</protein>
<evidence type="ECO:0000313" key="2">
    <source>
        <dbReference type="EMBL" id="OOV86833.1"/>
    </source>
</evidence>
<dbReference type="AlphaFoldDB" id="A0A1T1HAH7"/>
<dbReference type="RefSeq" id="WP_078319884.1">
    <property type="nucleotide sequence ID" value="NZ_FXTS01000005.1"/>
</dbReference>
<reference evidence="2" key="1">
    <citation type="submission" date="2017-02" db="EMBL/GenBank/DDBJ databases">
        <title>Draft Genome Sequence of the Salt Water Bacterium Oceanospirillum linum ATCC 11336.</title>
        <authorList>
            <person name="Trachtenberg A.M."/>
            <person name="Carney J.G."/>
            <person name="Linnane J.D."/>
            <person name="Rheaume B.A."/>
            <person name="Pitts N.L."/>
            <person name="Mykles D.L."/>
            <person name="Maclea K.S."/>
        </authorList>
    </citation>
    <scope>NUCLEOTIDE SEQUENCE [LARGE SCALE GENOMIC DNA]</scope>
    <source>
        <strain evidence="2">ATCC 11336</strain>
    </source>
</reference>
<comment type="caution">
    <text evidence="2">The sequence shown here is derived from an EMBL/GenBank/DDBJ whole genome shotgun (WGS) entry which is preliminary data.</text>
</comment>
<accession>A0A1T1HAH7</accession>